<gene>
    <name evidence="1" type="ORF">HED55_18930</name>
</gene>
<sequence length="55" mass="6029">MAAERGELKGTILKTYPHLLTAPVWMGIVHNGLLGQDSLIDTATMFEAQVDLLFT</sequence>
<evidence type="ECO:0000313" key="2">
    <source>
        <dbReference type="Proteomes" id="UP000704467"/>
    </source>
</evidence>
<comment type="caution">
    <text evidence="1">The sequence shown here is derived from an EMBL/GenBank/DDBJ whole genome shotgun (WGS) entry which is preliminary data.</text>
</comment>
<name>A0ABX1DQ22_9HYPH</name>
<evidence type="ECO:0008006" key="3">
    <source>
        <dbReference type="Google" id="ProtNLM"/>
    </source>
</evidence>
<reference evidence="1 2" key="1">
    <citation type="submission" date="2020-03" db="EMBL/GenBank/DDBJ databases">
        <title>Whole genome sequencing of clinical and environmental type strains of Ochrobactrum.</title>
        <authorList>
            <person name="Dharne M."/>
        </authorList>
    </citation>
    <scope>NUCLEOTIDE SEQUENCE [LARGE SCALE GENOMIC DNA]</scope>
    <source>
        <strain evidence="1 2">CIP 109452</strain>
    </source>
</reference>
<evidence type="ECO:0000313" key="1">
    <source>
        <dbReference type="EMBL" id="NKC04553.1"/>
    </source>
</evidence>
<accession>A0ABX1DQ22</accession>
<protein>
    <recommendedName>
        <fullName evidence="3">TetR family transcriptional regulator</fullName>
    </recommendedName>
</protein>
<organism evidence="1 2">
    <name type="scientific">Brucella haematophila</name>
    <dbReference type="NCBI Taxonomy" id="419474"/>
    <lineage>
        <taxon>Bacteria</taxon>
        <taxon>Pseudomonadati</taxon>
        <taxon>Pseudomonadota</taxon>
        <taxon>Alphaproteobacteria</taxon>
        <taxon>Hyphomicrobiales</taxon>
        <taxon>Brucellaceae</taxon>
        <taxon>Brucella/Ochrobactrum group</taxon>
        <taxon>Brucella</taxon>
    </lineage>
</organism>
<keyword evidence="2" id="KW-1185">Reference proteome</keyword>
<dbReference type="EMBL" id="JAAVLN010000002">
    <property type="protein sequence ID" value="NKC04553.1"/>
    <property type="molecule type" value="Genomic_DNA"/>
</dbReference>
<proteinExistence type="predicted"/>
<dbReference type="Proteomes" id="UP000704467">
    <property type="component" value="Unassembled WGS sequence"/>
</dbReference>